<dbReference type="Proteomes" id="UP000663859">
    <property type="component" value="Unassembled WGS sequence"/>
</dbReference>
<feature type="transmembrane region" description="Helical" evidence="6">
    <location>
        <begin position="394"/>
        <end position="417"/>
    </location>
</feature>
<accession>A0A8J2FTN9</accession>
<evidence type="ECO:0000313" key="9">
    <source>
        <dbReference type="Proteomes" id="UP000663859"/>
    </source>
</evidence>
<dbReference type="Gene3D" id="1.20.1250.20">
    <property type="entry name" value="MFS general substrate transporter like domains"/>
    <property type="match status" value="2"/>
</dbReference>
<evidence type="ECO:0000256" key="6">
    <source>
        <dbReference type="SAM" id="Phobius"/>
    </source>
</evidence>
<dbReference type="Pfam" id="PF07690">
    <property type="entry name" value="MFS_1"/>
    <property type="match status" value="1"/>
</dbReference>
<evidence type="ECO:0000256" key="5">
    <source>
        <dbReference type="ARBA" id="ARBA00023136"/>
    </source>
</evidence>
<dbReference type="InterPro" id="IPR036259">
    <property type="entry name" value="MFS_trans_sf"/>
</dbReference>
<protein>
    <recommendedName>
        <fullName evidence="7">Major facilitator superfamily (MFS) profile domain-containing protein</fullName>
    </recommendedName>
</protein>
<reference evidence="8" key="1">
    <citation type="submission" date="2021-02" db="EMBL/GenBank/DDBJ databases">
        <authorList>
            <person name="Cremers G."/>
            <person name="Picone N."/>
        </authorList>
    </citation>
    <scope>NUCLEOTIDE SEQUENCE</scope>
    <source>
        <strain evidence="8">PQ17</strain>
    </source>
</reference>
<evidence type="ECO:0000256" key="2">
    <source>
        <dbReference type="ARBA" id="ARBA00022475"/>
    </source>
</evidence>
<dbReference type="EMBL" id="CAJNOB010000045">
    <property type="protein sequence ID" value="CAF0702680.1"/>
    <property type="molecule type" value="Genomic_DNA"/>
</dbReference>
<dbReference type="SUPFAM" id="SSF103473">
    <property type="entry name" value="MFS general substrate transporter"/>
    <property type="match status" value="1"/>
</dbReference>
<keyword evidence="9" id="KW-1185">Reference proteome</keyword>
<proteinExistence type="predicted"/>
<keyword evidence="3 6" id="KW-0812">Transmembrane</keyword>
<keyword evidence="2" id="KW-1003">Cell membrane</keyword>
<feature type="transmembrane region" description="Helical" evidence="6">
    <location>
        <begin position="307"/>
        <end position="330"/>
    </location>
</feature>
<dbReference type="AlphaFoldDB" id="A0A8J2FTN9"/>
<dbReference type="InterPro" id="IPR020846">
    <property type="entry name" value="MFS_dom"/>
</dbReference>
<keyword evidence="4 6" id="KW-1133">Transmembrane helix</keyword>
<evidence type="ECO:0000256" key="3">
    <source>
        <dbReference type="ARBA" id="ARBA00022692"/>
    </source>
</evidence>
<dbReference type="CDD" id="cd17370">
    <property type="entry name" value="MFS_MJ1317_like"/>
    <property type="match status" value="1"/>
</dbReference>
<dbReference type="RefSeq" id="WP_214096451.1">
    <property type="nucleotide sequence ID" value="NZ_CAJNOB010000045.1"/>
</dbReference>
<dbReference type="PANTHER" id="PTHR42688:SF1">
    <property type="entry name" value="BLR5212 PROTEIN"/>
    <property type="match status" value="1"/>
</dbReference>
<feature type="domain" description="Major facilitator superfamily (MFS) profile" evidence="7">
    <location>
        <begin position="70"/>
        <end position="447"/>
    </location>
</feature>
<feature type="transmembrane region" description="Helical" evidence="6">
    <location>
        <begin position="350"/>
        <end position="373"/>
    </location>
</feature>
<feature type="transmembrane region" description="Helical" evidence="6">
    <location>
        <begin position="273"/>
        <end position="295"/>
    </location>
</feature>
<dbReference type="GO" id="GO:0005886">
    <property type="term" value="C:plasma membrane"/>
    <property type="evidence" value="ECO:0007669"/>
    <property type="project" value="UniProtKB-SubCell"/>
</dbReference>
<comment type="subcellular location">
    <subcellularLocation>
        <location evidence="1">Cell membrane</location>
        <topology evidence="1">Multi-pass membrane protein</topology>
    </subcellularLocation>
</comment>
<name>A0A8J2FTN9_9BACT</name>
<feature type="transmembrane region" description="Helical" evidence="6">
    <location>
        <begin position="229"/>
        <end position="251"/>
    </location>
</feature>
<evidence type="ECO:0000259" key="7">
    <source>
        <dbReference type="PROSITE" id="PS50850"/>
    </source>
</evidence>
<comment type="caution">
    <text evidence="8">The sequence shown here is derived from an EMBL/GenBank/DDBJ whole genome shotgun (WGS) entry which is preliminary data.</text>
</comment>
<dbReference type="InterPro" id="IPR052425">
    <property type="entry name" value="Uncharacterized_MFS-type"/>
</dbReference>
<feature type="transmembrane region" description="Helical" evidence="6">
    <location>
        <begin position="70"/>
        <end position="87"/>
    </location>
</feature>
<feature type="transmembrane region" description="Helical" evidence="6">
    <location>
        <begin position="137"/>
        <end position="156"/>
    </location>
</feature>
<organism evidence="8 9">
    <name type="scientific">Candidatus Methylacidithermus pantelleriae</name>
    <dbReference type="NCBI Taxonomy" id="2744239"/>
    <lineage>
        <taxon>Bacteria</taxon>
        <taxon>Pseudomonadati</taxon>
        <taxon>Verrucomicrobiota</taxon>
        <taxon>Methylacidiphilae</taxon>
        <taxon>Methylacidiphilales</taxon>
        <taxon>Methylacidiphilaceae</taxon>
        <taxon>Candidatus Methylacidithermus</taxon>
    </lineage>
</organism>
<evidence type="ECO:0000313" key="8">
    <source>
        <dbReference type="EMBL" id="CAF0702680.1"/>
    </source>
</evidence>
<dbReference type="PANTHER" id="PTHR42688">
    <property type="entry name" value="CONSERVED PROTEIN"/>
    <property type="match status" value="1"/>
</dbReference>
<evidence type="ECO:0000256" key="1">
    <source>
        <dbReference type="ARBA" id="ARBA00004651"/>
    </source>
</evidence>
<dbReference type="PROSITE" id="PS50850">
    <property type="entry name" value="MFS"/>
    <property type="match status" value="1"/>
</dbReference>
<feature type="transmembrane region" description="Helical" evidence="6">
    <location>
        <begin position="107"/>
        <end position="125"/>
    </location>
</feature>
<keyword evidence="5 6" id="KW-0472">Membrane</keyword>
<dbReference type="GO" id="GO:0022857">
    <property type="term" value="F:transmembrane transporter activity"/>
    <property type="evidence" value="ECO:0007669"/>
    <property type="project" value="InterPro"/>
</dbReference>
<feature type="transmembrane region" description="Helical" evidence="6">
    <location>
        <begin position="423"/>
        <end position="443"/>
    </location>
</feature>
<sequence length="459" mass="50091">MAKGREIPGSPQRETDRSTRNHKVEFAFAFALGEFLSILVRGERKTFAMRRNSLSPLFQKVFSRCQNRPLTFVLLLGLVSLLADLTYEGARSILGPYLGTLGASGKVVAIIAGAGELVGFAFRFLSGTLTDQTRRYWTITLAGYAVNLLAVPALALTQRWEWACALVVLERMGKGLRTPARDAMLSQVVTPLGRGWGFGLHEALDQVGAMGGPLLVAAVLAFEGNYRVAFATLAIPAVFALLVLNGARILYPRPHEVEREEPANPTGPLRRTFWWYLVAASLMAAGFVDFPLVAFHLERSQKLPPPLLPLLYSLAMGADAVGALLLGRLYDRLGLRVVLASTLLSLPATPMIFLGDFWVAFVGILFWGIGLGAQESILRAAIASMTPSHRRGSSYGLFSMTYGFAWFLGSSILGVLYEQKLSFMVGVSAGFLFFSCLILFLLCRNTPQLSTKGTQLVFL</sequence>
<evidence type="ECO:0000256" key="4">
    <source>
        <dbReference type="ARBA" id="ARBA00022989"/>
    </source>
</evidence>
<dbReference type="InterPro" id="IPR011701">
    <property type="entry name" value="MFS"/>
</dbReference>
<gene>
    <name evidence="8" type="ORF">MPNT_50155</name>
</gene>